<name>A0ABR6XF91_9BURK</name>
<evidence type="ECO:0000313" key="3">
    <source>
        <dbReference type="EMBL" id="MBC3811564.1"/>
    </source>
</evidence>
<evidence type="ECO:0000256" key="1">
    <source>
        <dbReference type="SAM" id="SignalP"/>
    </source>
</evidence>
<dbReference type="RefSeq" id="WP_190478969.1">
    <property type="nucleotide sequence ID" value="NZ_JACOFT010000003.1"/>
</dbReference>
<evidence type="ECO:0000259" key="2">
    <source>
        <dbReference type="Pfam" id="PF08750"/>
    </source>
</evidence>
<keyword evidence="4" id="KW-1185">Reference proteome</keyword>
<comment type="caution">
    <text evidence="3">The sequence shown here is derived from an EMBL/GenBank/DDBJ whole genome shotgun (WGS) entry which is preliminary data.</text>
</comment>
<keyword evidence="1" id="KW-0732">Signal</keyword>
<sequence>MAHDNQHRYAKGLFGLLLIAAGLHLPLTHAADQEDDEVNTGWQETALQLPAAPKSENLLPFYNSGTQTFSIDKPSVSVEKDGSVRYTLVSTSSNGAKNVSYEAIRCESYEKKLYAFGRSDGTWSASRRKEWDRISNAGANKQHHVLYTEYLCDGNTVAGKAAMITDRLNGKRSPFNR</sequence>
<feature type="domain" description="CNP1-like uncharacterised" evidence="2">
    <location>
        <begin position="40"/>
        <end position="168"/>
    </location>
</feature>
<gene>
    <name evidence="3" type="ORF">H8K26_08945</name>
</gene>
<organism evidence="3 4">
    <name type="scientific">Undibacterium aquatile</name>
    <dbReference type="NCBI Taxonomy" id="1537398"/>
    <lineage>
        <taxon>Bacteria</taxon>
        <taxon>Pseudomonadati</taxon>
        <taxon>Pseudomonadota</taxon>
        <taxon>Betaproteobacteria</taxon>
        <taxon>Burkholderiales</taxon>
        <taxon>Oxalobacteraceae</taxon>
        <taxon>Undibacterium</taxon>
    </lineage>
</organism>
<evidence type="ECO:0000313" key="4">
    <source>
        <dbReference type="Proteomes" id="UP000637632"/>
    </source>
</evidence>
<dbReference type="EMBL" id="JACOFT010000003">
    <property type="protein sequence ID" value="MBC3811564.1"/>
    <property type="molecule type" value="Genomic_DNA"/>
</dbReference>
<accession>A0ABR6XF91</accession>
<reference evidence="3 4" key="1">
    <citation type="submission" date="2020-08" db="EMBL/GenBank/DDBJ databases">
        <title>Novel species isolated from subtropical streams in China.</title>
        <authorList>
            <person name="Lu H."/>
        </authorList>
    </citation>
    <scope>NUCLEOTIDE SEQUENCE [LARGE SCALE GENOMIC DNA]</scope>
    <source>
        <strain evidence="3 4">CCTCC AB 2015119</strain>
    </source>
</reference>
<dbReference type="InterPro" id="IPR014861">
    <property type="entry name" value="CNP1-like_dom"/>
</dbReference>
<proteinExistence type="predicted"/>
<feature type="signal peptide" evidence="1">
    <location>
        <begin position="1"/>
        <end position="30"/>
    </location>
</feature>
<protein>
    <submittedName>
        <fullName evidence="3">CNP1-like family protein</fullName>
    </submittedName>
</protein>
<feature type="chain" id="PRO_5047287688" evidence="1">
    <location>
        <begin position="31"/>
        <end position="177"/>
    </location>
</feature>
<dbReference type="Pfam" id="PF08750">
    <property type="entry name" value="CNP1"/>
    <property type="match status" value="1"/>
</dbReference>
<dbReference type="Proteomes" id="UP000637632">
    <property type="component" value="Unassembled WGS sequence"/>
</dbReference>